<dbReference type="NCBIfam" id="TIGR01741">
    <property type="entry name" value="staph_tand_hypo"/>
    <property type="match status" value="1"/>
</dbReference>
<protein>
    <recommendedName>
        <fullName evidence="3">Antitoxin YezG family protein</fullName>
    </recommendedName>
</protein>
<evidence type="ECO:0000313" key="2">
    <source>
        <dbReference type="Proteomes" id="UP000031366"/>
    </source>
</evidence>
<dbReference type="Proteomes" id="UP000031366">
    <property type="component" value="Unassembled WGS sequence"/>
</dbReference>
<dbReference type="OrthoDB" id="1633905at2"/>
<keyword evidence="2" id="KW-1185">Reference proteome</keyword>
<sequence>MEIELDELYMKIGKHIISMIPVQWSQIYYLGEIEKGKMSMSSVFYFKELKDGNIVKSHNISENYGVSQTIYNELFSELNILLLDLYSCFEKNSQPLWEQMSFSINADGKFNVEFYYDIMNENDGGQVQREVIWAYKTFGLLPKNGSYTRKILEKYLQENE</sequence>
<name>A0A0C1R608_9CLOT</name>
<dbReference type="RefSeq" id="WP_039634673.1">
    <property type="nucleotide sequence ID" value="NZ_AYSO01000018.1"/>
</dbReference>
<evidence type="ECO:0000313" key="1">
    <source>
        <dbReference type="EMBL" id="KIE45921.1"/>
    </source>
</evidence>
<dbReference type="InterPro" id="IPR006728">
    <property type="entry name" value="YezG-like"/>
</dbReference>
<gene>
    <name evidence="1" type="ORF">U732_2365</name>
</gene>
<dbReference type="Pfam" id="PF04634">
    <property type="entry name" value="YezG-like"/>
    <property type="match status" value="1"/>
</dbReference>
<reference evidence="1 2" key="1">
    <citation type="journal article" date="2015" name="Infect. Genet. Evol.">
        <title>Genomic sequences of six botulinum neurotoxin-producing strains representing three clostridial species illustrate the mobility and diversity of botulinum neurotoxin genes.</title>
        <authorList>
            <person name="Smith T.J."/>
            <person name="Hill K.K."/>
            <person name="Xie G."/>
            <person name="Foley B.T."/>
            <person name="Williamson C.H."/>
            <person name="Foster J.T."/>
            <person name="Johnson S.L."/>
            <person name="Chertkov O."/>
            <person name="Teshima H."/>
            <person name="Gibbons H.S."/>
            <person name="Johnsky L.A."/>
            <person name="Karavis M.A."/>
            <person name="Smith L.A."/>
        </authorList>
    </citation>
    <scope>NUCLEOTIDE SEQUENCE [LARGE SCALE GENOMIC DNA]</scope>
    <source>
        <strain evidence="1 2">CDC 2741</strain>
    </source>
</reference>
<comment type="caution">
    <text evidence="1">The sequence shown here is derived from an EMBL/GenBank/DDBJ whole genome shotgun (WGS) entry which is preliminary data.</text>
</comment>
<evidence type="ECO:0008006" key="3">
    <source>
        <dbReference type="Google" id="ProtNLM"/>
    </source>
</evidence>
<dbReference type="EMBL" id="AYSO01000018">
    <property type="protein sequence ID" value="KIE45921.1"/>
    <property type="molecule type" value="Genomic_DNA"/>
</dbReference>
<dbReference type="SUPFAM" id="SSF160424">
    <property type="entry name" value="BH3703-like"/>
    <property type="match status" value="1"/>
</dbReference>
<organism evidence="1 2">
    <name type="scientific">Clostridium argentinense CDC 2741</name>
    <dbReference type="NCBI Taxonomy" id="1418104"/>
    <lineage>
        <taxon>Bacteria</taxon>
        <taxon>Bacillati</taxon>
        <taxon>Bacillota</taxon>
        <taxon>Clostridia</taxon>
        <taxon>Eubacteriales</taxon>
        <taxon>Clostridiaceae</taxon>
        <taxon>Clostridium</taxon>
    </lineage>
</organism>
<dbReference type="Gene3D" id="3.30.500.20">
    <property type="entry name" value="BH3703-like domains"/>
    <property type="match status" value="1"/>
</dbReference>
<proteinExistence type="predicted"/>
<dbReference type="AlphaFoldDB" id="A0A0C1R608"/>
<accession>A0A0C1R608</accession>
<dbReference type="InterPro" id="IPR036170">
    <property type="entry name" value="YezG-like_sf"/>
</dbReference>